<dbReference type="Proteomes" id="UP001556040">
    <property type="component" value="Unassembled WGS sequence"/>
</dbReference>
<keyword evidence="3" id="KW-0812">Transmembrane</keyword>
<organism evidence="4 5">
    <name type="scientific">Jeotgalibacillus marinus</name>
    <dbReference type="NCBI Taxonomy" id="86667"/>
    <lineage>
        <taxon>Bacteria</taxon>
        <taxon>Bacillati</taxon>
        <taxon>Bacillota</taxon>
        <taxon>Bacilli</taxon>
        <taxon>Bacillales</taxon>
        <taxon>Caryophanaceae</taxon>
        <taxon>Jeotgalibacillus</taxon>
    </lineage>
</organism>
<gene>
    <name evidence="4" type="ORF">AB1471_13315</name>
</gene>
<accession>A0ABV3Q5Z8</accession>
<keyword evidence="3" id="KW-1133">Transmembrane helix</keyword>
<proteinExistence type="predicted"/>
<reference evidence="4 5" key="1">
    <citation type="journal article" date="1979" name="Int. J. Syst. Evol. Microbiol.">
        <title>Bacillus globisporus subsp. marinus subsp. nov.</title>
        <authorList>
            <person name="Liu H."/>
        </authorList>
    </citation>
    <scope>NUCLEOTIDE SEQUENCE [LARGE SCALE GENOMIC DNA]</scope>
    <source>
        <strain evidence="4 5">DSM 1297</strain>
    </source>
</reference>
<dbReference type="InterPro" id="IPR038662">
    <property type="entry name" value="ATP_synth_F0_csu_sf"/>
</dbReference>
<evidence type="ECO:0008006" key="6">
    <source>
        <dbReference type="Google" id="ProtNLM"/>
    </source>
</evidence>
<dbReference type="EMBL" id="JBFMIA010000015">
    <property type="protein sequence ID" value="MEW9502772.1"/>
    <property type="molecule type" value="Genomic_DNA"/>
</dbReference>
<dbReference type="InterPro" id="IPR035921">
    <property type="entry name" value="F/V-ATP_Csub_sf"/>
</dbReference>
<keyword evidence="5" id="KW-1185">Reference proteome</keyword>
<name>A0ABV3Q5Z8_9BACL</name>
<keyword evidence="2" id="KW-0813">Transport</keyword>
<comment type="caution">
    <text evidence="4">The sequence shown here is derived from an EMBL/GenBank/DDBJ whole genome shotgun (WGS) entry which is preliminary data.</text>
</comment>
<dbReference type="RefSeq" id="WP_367780260.1">
    <property type="nucleotide sequence ID" value="NZ_JBFMIA010000015.1"/>
</dbReference>
<evidence type="ECO:0000313" key="4">
    <source>
        <dbReference type="EMBL" id="MEW9502772.1"/>
    </source>
</evidence>
<sequence>MEGCKKRCCLCLGALIVLAGVAIGLGESASGLTIAYARNPSLESDLVFYTMLVGVVPSIILFFIAIFIIIMCMMKKEKC</sequence>
<evidence type="ECO:0000256" key="1">
    <source>
        <dbReference type="ARBA" id="ARBA00022781"/>
    </source>
</evidence>
<keyword evidence="2" id="KW-0406">Ion transport</keyword>
<evidence type="ECO:0000256" key="2">
    <source>
        <dbReference type="ARBA" id="ARBA00023065"/>
    </source>
</evidence>
<evidence type="ECO:0000256" key="3">
    <source>
        <dbReference type="SAM" id="Phobius"/>
    </source>
</evidence>
<protein>
    <recommendedName>
        <fullName evidence="6">Group-specific protein</fullName>
    </recommendedName>
</protein>
<dbReference type="SUPFAM" id="SSF81333">
    <property type="entry name" value="F1F0 ATP synthase subunit C"/>
    <property type="match status" value="1"/>
</dbReference>
<feature type="transmembrane region" description="Helical" evidence="3">
    <location>
        <begin position="47"/>
        <end position="73"/>
    </location>
</feature>
<dbReference type="Gene3D" id="1.20.20.10">
    <property type="entry name" value="F1F0 ATP synthase subunit C"/>
    <property type="match status" value="1"/>
</dbReference>
<keyword evidence="1" id="KW-0375">Hydrogen ion transport</keyword>
<evidence type="ECO:0000313" key="5">
    <source>
        <dbReference type="Proteomes" id="UP001556040"/>
    </source>
</evidence>
<keyword evidence="3" id="KW-0472">Membrane</keyword>